<evidence type="ECO:0000313" key="2">
    <source>
        <dbReference type="Proteomes" id="UP001652580"/>
    </source>
</evidence>
<feature type="signal peptide" evidence="1">
    <location>
        <begin position="1"/>
        <end position="19"/>
    </location>
</feature>
<feature type="chain" id="PRO_5045199675" evidence="1">
    <location>
        <begin position="20"/>
        <end position="237"/>
    </location>
</feature>
<name>A0ABM3UG94_BALAC</name>
<protein>
    <submittedName>
        <fullName evidence="3">Uncharacterized protein LOC130709266</fullName>
    </submittedName>
</protein>
<reference evidence="3" key="1">
    <citation type="submission" date="2025-08" db="UniProtKB">
        <authorList>
            <consortium name="RefSeq"/>
        </authorList>
    </citation>
    <scope>IDENTIFICATION</scope>
</reference>
<evidence type="ECO:0000313" key="3">
    <source>
        <dbReference type="RefSeq" id="XP_057413361.1"/>
    </source>
</evidence>
<keyword evidence="2" id="KW-1185">Reference proteome</keyword>
<dbReference type="RefSeq" id="XP_057413361.1">
    <property type="nucleotide sequence ID" value="XM_057557378.1"/>
</dbReference>
<accession>A0ABM3UG94</accession>
<organism evidence="2 3">
    <name type="scientific">Balaenoptera acutorostrata</name>
    <name type="common">Common minke whale</name>
    <name type="synonym">Balaena rostrata</name>
    <dbReference type="NCBI Taxonomy" id="9767"/>
    <lineage>
        <taxon>Eukaryota</taxon>
        <taxon>Metazoa</taxon>
        <taxon>Chordata</taxon>
        <taxon>Craniata</taxon>
        <taxon>Vertebrata</taxon>
        <taxon>Euteleostomi</taxon>
        <taxon>Mammalia</taxon>
        <taxon>Eutheria</taxon>
        <taxon>Laurasiatheria</taxon>
        <taxon>Artiodactyla</taxon>
        <taxon>Whippomorpha</taxon>
        <taxon>Cetacea</taxon>
        <taxon>Mysticeti</taxon>
        <taxon>Balaenopteridae</taxon>
        <taxon>Balaenoptera</taxon>
    </lineage>
</organism>
<sequence length="237" mass="26001">MHVWQWLAFPEPTWRLAWCWRLPFVRTYCVCRPSSWEFRVHSFALMSASGEHGWSQSTPKKVHTCRGLQKTLQDHTARWMVFALRLGGEAAQEVSSLAGRGTWTRDPSTSPFLAGPNLQPAGPTLPRVPKGRAWPGPRQVEEIPLRHPARGSRARVPCPLRSRQAPRLPCGPIVAPAGWPPGSRWNQGGPPQVVGAETPLNQLCARVLSAPTWVLSAPTAPSPPLTSCPAGWASLVA</sequence>
<dbReference type="GeneID" id="130709266"/>
<dbReference type="Proteomes" id="UP001652580">
    <property type="component" value="Chromosome 11"/>
</dbReference>
<evidence type="ECO:0000256" key="1">
    <source>
        <dbReference type="SAM" id="SignalP"/>
    </source>
</evidence>
<keyword evidence="1" id="KW-0732">Signal</keyword>
<gene>
    <name evidence="3" type="primary">LOC130709266</name>
</gene>
<proteinExistence type="predicted"/>